<keyword evidence="2" id="KW-1185">Reference proteome</keyword>
<proteinExistence type="predicted"/>
<name>A0A5C3Q5X6_9AGAR</name>
<organism evidence="1 2">
    <name type="scientific">Pterulicium gracile</name>
    <dbReference type="NCBI Taxonomy" id="1884261"/>
    <lineage>
        <taxon>Eukaryota</taxon>
        <taxon>Fungi</taxon>
        <taxon>Dikarya</taxon>
        <taxon>Basidiomycota</taxon>
        <taxon>Agaricomycotina</taxon>
        <taxon>Agaricomycetes</taxon>
        <taxon>Agaricomycetidae</taxon>
        <taxon>Agaricales</taxon>
        <taxon>Pleurotineae</taxon>
        <taxon>Pterulaceae</taxon>
        <taxon>Pterulicium</taxon>
    </lineage>
</organism>
<accession>A0A5C3Q5X6</accession>
<dbReference type="Proteomes" id="UP000305067">
    <property type="component" value="Unassembled WGS sequence"/>
</dbReference>
<evidence type="ECO:0000313" key="1">
    <source>
        <dbReference type="EMBL" id="TFK96916.1"/>
    </source>
</evidence>
<protein>
    <submittedName>
        <fullName evidence="1">Uncharacterized protein</fullName>
    </submittedName>
</protein>
<reference evidence="1 2" key="1">
    <citation type="journal article" date="2019" name="Nat. Ecol. Evol.">
        <title>Megaphylogeny resolves global patterns of mushroom evolution.</title>
        <authorList>
            <person name="Varga T."/>
            <person name="Krizsan K."/>
            <person name="Foldi C."/>
            <person name="Dima B."/>
            <person name="Sanchez-Garcia M."/>
            <person name="Sanchez-Ramirez S."/>
            <person name="Szollosi G.J."/>
            <person name="Szarkandi J.G."/>
            <person name="Papp V."/>
            <person name="Albert L."/>
            <person name="Andreopoulos W."/>
            <person name="Angelini C."/>
            <person name="Antonin V."/>
            <person name="Barry K.W."/>
            <person name="Bougher N.L."/>
            <person name="Buchanan P."/>
            <person name="Buyck B."/>
            <person name="Bense V."/>
            <person name="Catcheside P."/>
            <person name="Chovatia M."/>
            <person name="Cooper J."/>
            <person name="Damon W."/>
            <person name="Desjardin D."/>
            <person name="Finy P."/>
            <person name="Geml J."/>
            <person name="Haridas S."/>
            <person name="Hughes K."/>
            <person name="Justo A."/>
            <person name="Karasinski D."/>
            <person name="Kautmanova I."/>
            <person name="Kiss B."/>
            <person name="Kocsube S."/>
            <person name="Kotiranta H."/>
            <person name="LaButti K.M."/>
            <person name="Lechner B.E."/>
            <person name="Liimatainen K."/>
            <person name="Lipzen A."/>
            <person name="Lukacs Z."/>
            <person name="Mihaltcheva S."/>
            <person name="Morgado L.N."/>
            <person name="Niskanen T."/>
            <person name="Noordeloos M.E."/>
            <person name="Ohm R.A."/>
            <person name="Ortiz-Santana B."/>
            <person name="Ovrebo C."/>
            <person name="Racz N."/>
            <person name="Riley R."/>
            <person name="Savchenko A."/>
            <person name="Shiryaev A."/>
            <person name="Soop K."/>
            <person name="Spirin V."/>
            <person name="Szebenyi C."/>
            <person name="Tomsovsky M."/>
            <person name="Tulloss R.E."/>
            <person name="Uehling J."/>
            <person name="Grigoriev I.V."/>
            <person name="Vagvolgyi C."/>
            <person name="Papp T."/>
            <person name="Martin F.M."/>
            <person name="Miettinen O."/>
            <person name="Hibbett D.S."/>
            <person name="Nagy L.G."/>
        </authorList>
    </citation>
    <scope>NUCLEOTIDE SEQUENCE [LARGE SCALE GENOMIC DNA]</scope>
    <source>
        <strain evidence="1 2">CBS 309.79</strain>
    </source>
</reference>
<dbReference type="EMBL" id="ML178853">
    <property type="protein sequence ID" value="TFK96916.1"/>
    <property type="molecule type" value="Genomic_DNA"/>
</dbReference>
<evidence type="ECO:0000313" key="2">
    <source>
        <dbReference type="Proteomes" id="UP000305067"/>
    </source>
</evidence>
<dbReference type="AlphaFoldDB" id="A0A5C3Q5X6"/>
<sequence>MFPCTRFRLPPGPFWLSTEIFCDALPVSAPVCNFLRTIPFRLWWRPAERVACQNTTVR</sequence>
<gene>
    <name evidence="1" type="ORF">BDV98DRAFT_658909</name>
</gene>